<dbReference type="RefSeq" id="XP_027609778.1">
    <property type="nucleotide sequence ID" value="XM_027753977.1"/>
</dbReference>
<dbReference type="EMBL" id="BFAD01000002">
    <property type="protein sequence ID" value="GBE78865.1"/>
    <property type="molecule type" value="Genomic_DNA"/>
</dbReference>
<feature type="compositionally biased region" description="Basic and acidic residues" evidence="1">
    <location>
        <begin position="32"/>
        <end position="43"/>
    </location>
</feature>
<proteinExistence type="predicted"/>
<protein>
    <submittedName>
        <fullName evidence="2">Uncharacterized protein</fullName>
    </submittedName>
</protein>
<dbReference type="GeneID" id="38775782"/>
<dbReference type="OrthoDB" id="67965at2759"/>
<keyword evidence="3" id="KW-1185">Reference proteome</keyword>
<dbReference type="AlphaFoldDB" id="A0A401G9M2"/>
<feature type="region of interest" description="Disordered" evidence="1">
    <location>
        <begin position="26"/>
        <end position="68"/>
    </location>
</feature>
<sequence>MSLLLFASGLPTAEKPQARKFYLLSHPLPGSEEDHSSATRRTVESNIEDDSSTTPVARLAENSAWEIY</sequence>
<evidence type="ECO:0000313" key="2">
    <source>
        <dbReference type="EMBL" id="GBE78865.1"/>
    </source>
</evidence>
<dbReference type="InParanoid" id="A0A401G9M2"/>
<evidence type="ECO:0000256" key="1">
    <source>
        <dbReference type="SAM" id="MobiDB-lite"/>
    </source>
</evidence>
<comment type="caution">
    <text evidence="2">The sequence shown here is derived from an EMBL/GenBank/DDBJ whole genome shotgun (WGS) entry which is preliminary data.</text>
</comment>
<reference evidence="2 3" key="1">
    <citation type="journal article" date="2018" name="Sci. Rep.">
        <title>Genome sequence of the cauliflower mushroom Sparassis crispa (Hanabiratake) and its association with beneficial usage.</title>
        <authorList>
            <person name="Kiyama R."/>
            <person name="Furutani Y."/>
            <person name="Kawaguchi K."/>
            <person name="Nakanishi T."/>
        </authorList>
    </citation>
    <scope>NUCLEOTIDE SEQUENCE [LARGE SCALE GENOMIC DNA]</scope>
</reference>
<name>A0A401G9M2_9APHY</name>
<accession>A0A401G9M2</accession>
<evidence type="ECO:0000313" key="3">
    <source>
        <dbReference type="Proteomes" id="UP000287166"/>
    </source>
</evidence>
<gene>
    <name evidence="2" type="ORF">SCP_0200620</name>
</gene>
<organism evidence="2 3">
    <name type="scientific">Sparassis crispa</name>
    <dbReference type="NCBI Taxonomy" id="139825"/>
    <lineage>
        <taxon>Eukaryota</taxon>
        <taxon>Fungi</taxon>
        <taxon>Dikarya</taxon>
        <taxon>Basidiomycota</taxon>
        <taxon>Agaricomycotina</taxon>
        <taxon>Agaricomycetes</taxon>
        <taxon>Polyporales</taxon>
        <taxon>Sparassidaceae</taxon>
        <taxon>Sparassis</taxon>
    </lineage>
</organism>
<dbReference type="Proteomes" id="UP000287166">
    <property type="component" value="Unassembled WGS sequence"/>
</dbReference>